<dbReference type="Pfam" id="PF24278">
    <property type="entry name" value="HVO_0513_N"/>
    <property type="match status" value="1"/>
</dbReference>
<protein>
    <submittedName>
        <fullName evidence="5">Helix-turn-helix domain-containing protein</fullName>
    </submittedName>
</protein>
<dbReference type="PANTHER" id="PTHR34236">
    <property type="entry name" value="DIMETHYL SULFOXIDE REDUCTASE TRANSCRIPTIONAL ACTIVATOR"/>
    <property type="match status" value="1"/>
</dbReference>
<feature type="domain" description="HTH bat-type" evidence="3">
    <location>
        <begin position="162"/>
        <end position="212"/>
    </location>
</feature>
<feature type="domain" description="HVO-0513-like N-terminal" evidence="4">
    <location>
        <begin position="37"/>
        <end position="147"/>
    </location>
</feature>
<evidence type="ECO:0000313" key="5">
    <source>
        <dbReference type="EMBL" id="UPM44555.1"/>
    </source>
</evidence>
<evidence type="ECO:0000259" key="3">
    <source>
        <dbReference type="Pfam" id="PF04967"/>
    </source>
</evidence>
<dbReference type="GeneID" id="71929203"/>
<dbReference type="InterPro" id="IPR056493">
    <property type="entry name" value="HVO_0513_N"/>
</dbReference>
<evidence type="ECO:0000313" key="6">
    <source>
        <dbReference type="Proteomes" id="UP000831768"/>
    </source>
</evidence>
<gene>
    <name evidence="5" type="ORF">MW046_14110</name>
</gene>
<name>A0A8U0A5W0_9EURY</name>
<keyword evidence="5" id="KW-0614">Plasmid</keyword>
<keyword evidence="2" id="KW-0804">Transcription</keyword>
<evidence type="ECO:0000256" key="1">
    <source>
        <dbReference type="ARBA" id="ARBA00023015"/>
    </source>
</evidence>
<dbReference type="Pfam" id="PF04967">
    <property type="entry name" value="HTH_10"/>
    <property type="match status" value="1"/>
</dbReference>
<organism evidence="5 6">
    <name type="scientific">Halocatena salina</name>
    <dbReference type="NCBI Taxonomy" id="2934340"/>
    <lineage>
        <taxon>Archaea</taxon>
        <taxon>Methanobacteriati</taxon>
        <taxon>Methanobacteriota</taxon>
        <taxon>Stenosarchaea group</taxon>
        <taxon>Halobacteria</taxon>
        <taxon>Halobacteriales</taxon>
        <taxon>Natronomonadaceae</taxon>
        <taxon>Halocatena</taxon>
    </lineage>
</organism>
<keyword evidence="6" id="KW-1185">Reference proteome</keyword>
<dbReference type="RefSeq" id="WP_247995209.1">
    <property type="nucleotide sequence ID" value="NZ_CP096020.1"/>
</dbReference>
<dbReference type="AlphaFoldDB" id="A0A8U0A5W0"/>
<sequence>MKHLRLTIKTGGDHDESASMFQELSSASYLDRAVGLHLNASDDRLGLLIYIEGDVTAFQNQIQQKPEVLDFEIMKTGDNSFYTYFQTELNKISEQLFATLTRGSLLMVPPYTYGDSSVTISLFGPTDEVQTTVAKIPSLFEVTVNEVSGLGGIPGLSEPIFSERQYDALEAAKDIGYYDIPRQGTYEDIAARIGCAPSTAAEHLRKAESKIVRTTRL</sequence>
<dbReference type="EMBL" id="CP096020">
    <property type="protein sequence ID" value="UPM44555.1"/>
    <property type="molecule type" value="Genomic_DNA"/>
</dbReference>
<reference evidence="5" key="1">
    <citation type="submission" date="2022-04" db="EMBL/GenBank/DDBJ databases">
        <title>Halocatena sp. nov., isolated from a salt lake.</title>
        <authorList>
            <person name="Cui H.-L."/>
        </authorList>
    </citation>
    <scope>NUCLEOTIDE SEQUENCE</scope>
    <source>
        <strain evidence="5">AD-1</strain>
        <plasmid evidence="5">unnamed1</plasmid>
    </source>
</reference>
<dbReference type="InterPro" id="IPR007050">
    <property type="entry name" value="HTH_bacterioopsin"/>
</dbReference>
<accession>A0A8U0A5W0</accession>
<evidence type="ECO:0000256" key="2">
    <source>
        <dbReference type="ARBA" id="ARBA00023163"/>
    </source>
</evidence>
<dbReference type="Proteomes" id="UP000831768">
    <property type="component" value="Plasmid unnamed1"/>
</dbReference>
<dbReference type="KEGG" id="haad:MW046_14110"/>
<geneLocation type="plasmid" evidence="5 6">
    <name>unnamed1</name>
</geneLocation>
<proteinExistence type="predicted"/>
<keyword evidence="1" id="KW-0805">Transcription regulation</keyword>
<dbReference type="PANTHER" id="PTHR34236:SF1">
    <property type="entry name" value="DIMETHYL SULFOXIDE REDUCTASE TRANSCRIPTIONAL ACTIVATOR"/>
    <property type="match status" value="1"/>
</dbReference>
<evidence type="ECO:0000259" key="4">
    <source>
        <dbReference type="Pfam" id="PF24278"/>
    </source>
</evidence>